<gene>
    <name evidence="1" type="ORF">MCNS_22440</name>
</gene>
<name>A0A1X1SYS5_9MYCO</name>
<protein>
    <submittedName>
        <fullName evidence="1">Uncharacterized protein</fullName>
    </submittedName>
</protein>
<keyword evidence="2" id="KW-1185">Reference proteome</keyword>
<evidence type="ECO:0000313" key="2">
    <source>
        <dbReference type="Proteomes" id="UP000467385"/>
    </source>
</evidence>
<dbReference type="OrthoDB" id="4373027at2"/>
<evidence type="ECO:0000313" key="1">
    <source>
        <dbReference type="EMBL" id="BBZ39181.1"/>
    </source>
</evidence>
<dbReference type="Proteomes" id="UP000467385">
    <property type="component" value="Chromosome"/>
</dbReference>
<proteinExistence type="predicted"/>
<dbReference type="AlphaFoldDB" id="A0A1X1SYS5"/>
<reference evidence="1 2" key="1">
    <citation type="journal article" date="2019" name="Emerg. Microbes Infect.">
        <title>Comprehensive subspecies identification of 175 nontuberculous mycobacteria species based on 7547 genomic profiles.</title>
        <authorList>
            <person name="Matsumoto Y."/>
            <person name="Kinjo T."/>
            <person name="Motooka D."/>
            <person name="Nabeya D."/>
            <person name="Jung N."/>
            <person name="Uechi K."/>
            <person name="Horii T."/>
            <person name="Iida T."/>
            <person name="Fujita J."/>
            <person name="Nakamura S."/>
        </authorList>
    </citation>
    <scope>NUCLEOTIDE SEQUENCE [LARGE SCALE GENOMIC DNA]</scope>
    <source>
        <strain evidence="1 2">JCM 14738</strain>
    </source>
</reference>
<sequence length="143" mass="15638">MSHSELLPIPPMETATDPVHSAADLRQRWRALMGPLGFGERLLWFGFLGPDRRLTKVLSHLAVGPRPRARTLKNLMSALRTLLDDMASGTTVALLLTGPGCGPICPADRVWSKALSDSAERFAVPLEPIFRANDESLLQITPT</sequence>
<dbReference type="STRING" id="44010.AWC00_23820"/>
<dbReference type="RefSeq" id="WP_085235246.1">
    <property type="nucleotide sequence ID" value="NZ_AP022613.1"/>
</dbReference>
<organism evidence="1 2">
    <name type="scientific">Mycobacterium conspicuum</name>
    <dbReference type="NCBI Taxonomy" id="44010"/>
    <lineage>
        <taxon>Bacteria</taxon>
        <taxon>Bacillati</taxon>
        <taxon>Actinomycetota</taxon>
        <taxon>Actinomycetes</taxon>
        <taxon>Mycobacteriales</taxon>
        <taxon>Mycobacteriaceae</taxon>
        <taxon>Mycobacterium</taxon>
    </lineage>
</organism>
<accession>A0A1X1SYS5</accession>
<dbReference type="EMBL" id="AP022613">
    <property type="protein sequence ID" value="BBZ39181.1"/>
    <property type="molecule type" value="Genomic_DNA"/>
</dbReference>